<dbReference type="STRING" id="6277.A0A498S984"/>
<dbReference type="Pfam" id="PF01363">
    <property type="entry name" value="FYVE"/>
    <property type="match status" value="1"/>
</dbReference>
<feature type="domain" description="VHS" evidence="12">
    <location>
        <begin position="133"/>
        <end position="261"/>
    </location>
</feature>
<dbReference type="CDD" id="cd15720">
    <property type="entry name" value="FYVE_Hrs"/>
    <property type="match status" value="1"/>
</dbReference>
<evidence type="ECO:0000313" key="13">
    <source>
        <dbReference type="EMBL" id="VBB29933.1"/>
    </source>
</evidence>
<feature type="region of interest" description="Disordered" evidence="10">
    <location>
        <begin position="474"/>
        <end position="510"/>
    </location>
</feature>
<dbReference type="PIRSF" id="PIRSF036956">
    <property type="entry name" value="Hrs_Vps27"/>
    <property type="match status" value="1"/>
</dbReference>
<evidence type="ECO:0000256" key="7">
    <source>
        <dbReference type="ARBA" id="ARBA00022833"/>
    </source>
</evidence>
<dbReference type="Gene3D" id="3.30.40.10">
    <property type="entry name" value="Zinc/RING finger domain, C3HC4 (zinc finger)"/>
    <property type="match status" value="1"/>
</dbReference>
<dbReference type="OrthoDB" id="957735at2759"/>
<keyword evidence="6 8" id="KW-0863">Zinc-finger</keyword>
<dbReference type="InterPro" id="IPR011011">
    <property type="entry name" value="Znf_FYVE_PHD"/>
</dbReference>
<evidence type="ECO:0000259" key="12">
    <source>
        <dbReference type="PROSITE" id="PS50179"/>
    </source>
</evidence>
<evidence type="ECO:0000256" key="10">
    <source>
        <dbReference type="SAM" id="MobiDB-lite"/>
    </source>
</evidence>
<dbReference type="InterPro" id="IPR002014">
    <property type="entry name" value="VHS_dom"/>
</dbReference>
<gene>
    <name evidence="13" type="ORF">NAV_LOCUS4724</name>
</gene>
<dbReference type="PANTHER" id="PTHR46275:SF1">
    <property type="entry name" value="HEPATOCYTE GROWTH FACTOR-REGULATED TYROSINE KINASE SUBSTRATE"/>
    <property type="match status" value="1"/>
</dbReference>
<evidence type="ECO:0000256" key="6">
    <source>
        <dbReference type="ARBA" id="ARBA00022771"/>
    </source>
</evidence>
<dbReference type="GO" id="GO:0031623">
    <property type="term" value="P:receptor internalization"/>
    <property type="evidence" value="ECO:0007669"/>
    <property type="project" value="TreeGrafter"/>
</dbReference>
<comment type="subcellular location">
    <subcellularLocation>
        <location evidence="1">Cytoplasm</location>
    </subcellularLocation>
</comment>
<dbReference type="InterPro" id="IPR017455">
    <property type="entry name" value="Znf_FYVE-rel"/>
</dbReference>
<proteinExistence type="predicted"/>
<keyword evidence="9" id="KW-0175">Coiled coil</keyword>
<feature type="compositionally biased region" description="Polar residues" evidence="10">
    <location>
        <begin position="476"/>
        <end position="491"/>
    </location>
</feature>
<dbReference type="SUPFAM" id="SSF57903">
    <property type="entry name" value="FYVE/PHD zinc finger"/>
    <property type="match status" value="1"/>
</dbReference>
<keyword evidence="7" id="KW-0862">Zinc</keyword>
<keyword evidence="14" id="KW-1185">Reference proteome</keyword>
<dbReference type="PROSITE" id="PS50179">
    <property type="entry name" value="VHS"/>
    <property type="match status" value="1"/>
</dbReference>
<dbReference type="InterPro" id="IPR017073">
    <property type="entry name" value="HGS/VPS27"/>
</dbReference>
<dbReference type="PANTHER" id="PTHR46275">
    <property type="entry name" value="HEPATOCYTE GROWTH FACTOR-REGULATED TYROSINE KINASE SUBSTRATE"/>
    <property type="match status" value="1"/>
</dbReference>
<evidence type="ECO:0000259" key="11">
    <source>
        <dbReference type="PROSITE" id="PS50178"/>
    </source>
</evidence>
<evidence type="ECO:0000256" key="8">
    <source>
        <dbReference type="PROSITE-ProRule" id="PRU00091"/>
    </source>
</evidence>
<reference evidence="13 14" key="1">
    <citation type="submission" date="2018-08" db="EMBL/GenBank/DDBJ databases">
        <authorList>
            <person name="Laetsch R D."/>
            <person name="Stevens L."/>
            <person name="Kumar S."/>
            <person name="Blaxter L. M."/>
        </authorList>
    </citation>
    <scope>NUCLEOTIDE SEQUENCE [LARGE SCALE GENOMIC DNA]</scope>
</reference>
<dbReference type="Proteomes" id="UP000276991">
    <property type="component" value="Unassembled WGS sequence"/>
</dbReference>
<keyword evidence="3" id="KW-0963">Cytoplasm</keyword>
<dbReference type="EMBL" id="UPTC01000741">
    <property type="protein sequence ID" value="VBB29933.1"/>
    <property type="molecule type" value="Genomic_DNA"/>
</dbReference>
<dbReference type="InterPro" id="IPR008942">
    <property type="entry name" value="ENTH_VHS"/>
</dbReference>
<protein>
    <recommendedName>
        <fullName evidence="2">Hepatocyte growth factor-regulated tyrosine kinase substrate</fullName>
    </recommendedName>
</protein>
<name>A0A498S984_ACAVI</name>
<dbReference type="Pfam" id="PF00790">
    <property type="entry name" value="VHS"/>
    <property type="match status" value="1"/>
</dbReference>
<evidence type="ECO:0000313" key="14">
    <source>
        <dbReference type="Proteomes" id="UP000276991"/>
    </source>
</evidence>
<accession>A0A498S984</accession>
<feature type="domain" description="FYVE-type" evidence="11">
    <location>
        <begin position="278"/>
        <end position="338"/>
    </location>
</feature>
<keyword evidence="4" id="KW-0597">Phosphoprotein</keyword>
<sequence length="960" mass="108119">MSPIRSTIVWGEVCLRHITSVDLWTNAHVSLLDLSPRMSLVYLHGNEAEDRCGIFWKKISHTVQTQSKEDEWTGGRISEELKDERKVSAQTWTDKWTDKRTAGRRREKHQHERIICDNESEPIALKRNSVDKATDSTLIDPNWDAIIECVDLIRGGEVPVKAAAAAIKKRYHNENPHVAHHALLVLEACMKNCGVKFHAEIATRDFMEDLKNLSLDTTPDKVKNKILELLQCWALAFKNKPEYKIVVDTHNLMKLAGFDFPHVAEADAMFIAESAPEWADGEECFRCRTAFGIITRKHHCRACGQIFCDKCSSKQSFLPQYGIEKQVRVCDGCYEKTTAKKTDVSCLQSSVPPSSKGDKPLSLDARKTAEQRARELKQAEEDEINLAIALSQSEAEAQERERQRRLYELYNGIDTLNDIKINGSTHDGELNKSVYKGAAPSIASDMPASSGVAYVDPELARYLNRDYWQQRKNEQRNSVSAVLTVDGQQKIPTPTAPPPSESSRCAPSHDHDGTVSLIAPSFASTTKQLESDTTAASHFISTEEEETAETMEFCRQLVEQVTVMDNRIRSNVARNRSVVNDTAIQSLFIRLTEMHAQVMARMNKLEDQRNHFESLQDSLAHIQEARQAIDALREDHERQKQARIMEEQRLKQIQMQQKVDLMRQKKHEMILHQRQMALLRFQQQEQEMQMKRMQMMGQNIQMNPTSQPTEMHYSQIIAEPTQAIMQGNSIPCGYPPSAYVGQAQLSYAIPTAQSYASGAPLVQDGAVAATIKQGSNIPNYTPIQPYTDQVSVDVQQLQEQQQFFKSDVPTSNHQLSASQNSLQLLAASNAPAYSVASLQSSVSRAYPGYQQPMEQPVVTLPGGQQQQQQLQVTVAGIGHQKLGLQEQQKPSFVPSTTMPTVSTQHTNRMMQPFSPYSLSNGMIVEHPAQNMRYSAQSQANEETRSQVVAQPTEELLISFD</sequence>
<organism evidence="13 14">
    <name type="scientific">Acanthocheilonema viteae</name>
    <name type="common">Filarial nematode worm</name>
    <name type="synonym">Dipetalonema viteae</name>
    <dbReference type="NCBI Taxonomy" id="6277"/>
    <lineage>
        <taxon>Eukaryota</taxon>
        <taxon>Metazoa</taxon>
        <taxon>Ecdysozoa</taxon>
        <taxon>Nematoda</taxon>
        <taxon>Chromadorea</taxon>
        <taxon>Rhabditida</taxon>
        <taxon>Spirurina</taxon>
        <taxon>Spiruromorpha</taxon>
        <taxon>Filarioidea</taxon>
        <taxon>Onchocercidae</taxon>
        <taxon>Acanthocheilonema</taxon>
    </lineage>
</organism>
<evidence type="ECO:0000256" key="4">
    <source>
        <dbReference type="ARBA" id="ARBA00022553"/>
    </source>
</evidence>
<dbReference type="InterPro" id="IPR000306">
    <property type="entry name" value="Znf_FYVE"/>
</dbReference>
<dbReference type="SMART" id="SM00064">
    <property type="entry name" value="FYVE"/>
    <property type="match status" value="1"/>
</dbReference>
<evidence type="ECO:0000256" key="2">
    <source>
        <dbReference type="ARBA" id="ARBA00015450"/>
    </source>
</evidence>
<feature type="coiled-coil region" evidence="9">
    <location>
        <begin position="605"/>
        <end position="649"/>
    </location>
</feature>
<dbReference type="Gene3D" id="1.20.5.1940">
    <property type="match status" value="1"/>
</dbReference>
<dbReference type="Gene3D" id="1.25.40.90">
    <property type="match status" value="1"/>
</dbReference>
<evidence type="ECO:0000256" key="1">
    <source>
        <dbReference type="ARBA" id="ARBA00004496"/>
    </source>
</evidence>
<evidence type="ECO:0000256" key="3">
    <source>
        <dbReference type="ARBA" id="ARBA00022490"/>
    </source>
</evidence>
<dbReference type="InterPro" id="IPR013083">
    <property type="entry name" value="Znf_RING/FYVE/PHD"/>
</dbReference>
<dbReference type="InterPro" id="IPR024641">
    <property type="entry name" value="HRS_helical"/>
</dbReference>
<dbReference type="GO" id="GO:0005769">
    <property type="term" value="C:early endosome"/>
    <property type="evidence" value="ECO:0007669"/>
    <property type="project" value="TreeGrafter"/>
</dbReference>
<dbReference type="AlphaFoldDB" id="A0A498S984"/>
<dbReference type="Pfam" id="PF12210">
    <property type="entry name" value="Hrs_helical"/>
    <property type="match status" value="1"/>
</dbReference>
<keyword evidence="5" id="KW-0479">Metal-binding</keyword>
<feature type="region of interest" description="Disordered" evidence="10">
    <location>
        <begin position="347"/>
        <end position="367"/>
    </location>
</feature>
<dbReference type="CDD" id="cd03569">
    <property type="entry name" value="VHS_Hrs"/>
    <property type="match status" value="1"/>
</dbReference>
<dbReference type="GO" id="GO:0032456">
    <property type="term" value="P:endocytic recycling"/>
    <property type="evidence" value="ECO:0007669"/>
    <property type="project" value="TreeGrafter"/>
</dbReference>
<dbReference type="GO" id="GO:0035091">
    <property type="term" value="F:phosphatidylinositol binding"/>
    <property type="evidence" value="ECO:0007669"/>
    <property type="project" value="InterPro"/>
</dbReference>
<dbReference type="PROSITE" id="PS50178">
    <property type="entry name" value="ZF_FYVE"/>
    <property type="match status" value="1"/>
</dbReference>
<feature type="compositionally biased region" description="Basic and acidic residues" evidence="10">
    <location>
        <begin position="356"/>
        <end position="367"/>
    </location>
</feature>
<dbReference type="SUPFAM" id="SSF48464">
    <property type="entry name" value="ENTH/VHS domain"/>
    <property type="match status" value="1"/>
</dbReference>
<evidence type="ECO:0000256" key="5">
    <source>
        <dbReference type="ARBA" id="ARBA00022723"/>
    </source>
</evidence>
<dbReference type="GO" id="GO:0043130">
    <property type="term" value="F:ubiquitin binding"/>
    <property type="evidence" value="ECO:0007669"/>
    <property type="project" value="InterPro"/>
</dbReference>
<evidence type="ECO:0000256" key="9">
    <source>
        <dbReference type="SAM" id="Coils"/>
    </source>
</evidence>
<dbReference type="CDD" id="cd21387">
    <property type="entry name" value="GAT_Hrs"/>
    <property type="match status" value="1"/>
</dbReference>
<dbReference type="SMART" id="SM00288">
    <property type="entry name" value="VHS"/>
    <property type="match status" value="1"/>
</dbReference>
<dbReference type="GO" id="GO:0008270">
    <property type="term" value="F:zinc ion binding"/>
    <property type="evidence" value="ECO:0007669"/>
    <property type="project" value="UniProtKB-KW"/>
</dbReference>